<dbReference type="HOGENOM" id="CLU_021802_2_4_2"/>
<evidence type="ECO:0000313" key="5">
    <source>
        <dbReference type="Proteomes" id="UP000001826"/>
    </source>
</evidence>
<keyword evidence="5" id="KW-1185">Reference proteome</keyword>
<accession>Q8TZ13</accession>
<organism evidence="4 5">
    <name type="scientific">Methanopyrus kandleri (strain AV19 / DSM 6324 / JCM 9639 / NBRC 100938)</name>
    <dbReference type="NCBI Taxonomy" id="190192"/>
    <lineage>
        <taxon>Archaea</taxon>
        <taxon>Methanobacteriati</taxon>
        <taxon>Methanobacteriota</taxon>
        <taxon>Methanomada group</taxon>
        <taxon>Methanopyri</taxon>
        <taxon>Methanopyrales</taxon>
        <taxon>Methanopyraceae</taxon>
        <taxon>Methanopyrus</taxon>
    </lineage>
</organism>
<dbReference type="Gene3D" id="3.40.630.10">
    <property type="entry name" value="Zn peptidases"/>
    <property type="match status" value="1"/>
</dbReference>
<dbReference type="InterPro" id="IPR002933">
    <property type="entry name" value="Peptidase_M20"/>
</dbReference>
<gene>
    <name evidence="4" type="ordered locus">MK0128</name>
</gene>
<dbReference type="GO" id="GO:0016787">
    <property type="term" value="F:hydrolase activity"/>
    <property type="evidence" value="ECO:0007669"/>
    <property type="project" value="UniProtKB-KW"/>
</dbReference>
<dbReference type="Pfam" id="PF07687">
    <property type="entry name" value="M20_dimer"/>
    <property type="match status" value="1"/>
</dbReference>
<dbReference type="PaxDb" id="190192-MK0128"/>
<dbReference type="InParanoid" id="Q8TZ13"/>
<sequence>MIRLDVRERVVKLLCDYISIPSVSGEEEELSERYASDLERAGLEVEIDRLGNVIGRRGEPEVCLTSHLDTVPPDEMEKPFEPRIVDGKLYGRGACDAKANLAVYATLAEIWDGPLEIIAVVREETDSAGIRHVLRRGEIQANHVINGEPTELRPVIGHKSRVEVRLCIEGEPKHAGSHNPENPILKFCKILHDLHEMLEDLEDALGVPTANPTSVHSRGVATNVTPQCLEAVLDVRLNTQLSPEDLERFFHEVEGVSAEIRAGAPPFVLSGDEPVVRALREALSARGLPDEPITWPASTDAGYIRNLGGKDVVVFGPGSIDYAHSPSEHVPIEELVDAVRVLYDVVEYLSS</sequence>
<dbReference type="PANTHER" id="PTHR43808">
    <property type="entry name" value="ACETYLORNITHINE DEACETYLASE"/>
    <property type="match status" value="1"/>
</dbReference>
<evidence type="ECO:0000259" key="3">
    <source>
        <dbReference type="Pfam" id="PF07687"/>
    </source>
</evidence>
<dbReference type="PATRIC" id="fig|190192.8.peg.127"/>
<dbReference type="GO" id="GO:0046872">
    <property type="term" value="F:metal ion binding"/>
    <property type="evidence" value="ECO:0007669"/>
    <property type="project" value="UniProtKB-KW"/>
</dbReference>
<keyword evidence="1" id="KW-0479">Metal-binding</keyword>
<dbReference type="EMBL" id="AE009439">
    <property type="protein sequence ID" value="AAM01345.1"/>
    <property type="molecule type" value="Genomic_DNA"/>
</dbReference>
<name>Q8TZ13_METKA</name>
<dbReference type="KEGG" id="mka:MK0128"/>
<dbReference type="InterPro" id="IPR050072">
    <property type="entry name" value="Peptidase_M20A"/>
</dbReference>
<reference evidence="4 5" key="1">
    <citation type="journal article" date="2002" name="Proc. Natl. Acad. Sci. U.S.A.">
        <title>The complete genome of hyperthermophile Methanopyrus kandleri AV19 and monophyly of archaeal methanogens.</title>
        <authorList>
            <person name="Slesarev A.I."/>
            <person name="Mezhevaya K.V."/>
            <person name="Makarova K.S."/>
            <person name="Polushin N.N."/>
            <person name="Shcherbinina O.V."/>
            <person name="Shakhova V.V."/>
            <person name="Belova G.I."/>
            <person name="Aravind L."/>
            <person name="Natale D.A."/>
            <person name="Rogozin I.B."/>
            <person name="Tatusov R.L."/>
            <person name="Wolf Y.I."/>
            <person name="Stetter K.O."/>
            <person name="Malykh A.G."/>
            <person name="Koonin E.V."/>
            <person name="Kozyavkin S.A."/>
        </authorList>
    </citation>
    <scope>NUCLEOTIDE SEQUENCE [LARGE SCALE GENOMIC DNA]</scope>
    <source>
        <strain evidence="5">AV19 / DSM 6324 / JCM 9639 / NBRC 100938</strain>
    </source>
</reference>
<dbReference type="Pfam" id="PF01546">
    <property type="entry name" value="Peptidase_M20"/>
    <property type="match status" value="1"/>
</dbReference>
<proteinExistence type="predicted"/>
<dbReference type="SUPFAM" id="SSF53187">
    <property type="entry name" value="Zn-dependent exopeptidases"/>
    <property type="match status" value="1"/>
</dbReference>
<evidence type="ECO:0000256" key="1">
    <source>
        <dbReference type="ARBA" id="ARBA00022723"/>
    </source>
</evidence>
<dbReference type="EnsemblBacteria" id="AAM01345">
    <property type="protein sequence ID" value="AAM01345"/>
    <property type="gene ID" value="MK0128"/>
</dbReference>
<dbReference type="InterPro" id="IPR036264">
    <property type="entry name" value="Bact_exopeptidase_dim_dom"/>
</dbReference>
<feature type="domain" description="Peptidase M20 dimerisation" evidence="3">
    <location>
        <begin position="156"/>
        <end position="251"/>
    </location>
</feature>
<keyword evidence="2" id="KW-0378">Hydrolase</keyword>
<protein>
    <submittedName>
        <fullName evidence="4">Predicted deacetylase</fullName>
    </submittedName>
</protein>
<dbReference type="Gene3D" id="3.30.70.360">
    <property type="match status" value="1"/>
</dbReference>
<evidence type="ECO:0000313" key="4">
    <source>
        <dbReference type="EMBL" id="AAM01345.1"/>
    </source>
</evidence>
<dbReference type="AlphaFoldDB" id="Q8TZ13"/>
<evidence type="ECO:0000256" key="2">
    <source>
        <dbReference type="ARBA" id="ARBA00022801"/>
    </source>
</evidence>
<dbReference type="FunCoup" id="Q8TZ13">
    <property type="interactions" value="87"/>
</dbReference>
<dbReference type="InterPro" id="IPR011650">
    <property type="entry name" value="Peptidase_M20_dimer"/>
</dbReference>
<dbReference type="Proteomes" id="UP000001826">
    <property type="component" value="Chromosome"/>
</dbReference>
<dbReference type="STRING" id="190192.MK0128"/>
<dbReference type="SUPFAM" id="SSF55031">
    <property type="entry name" value="Bacterial exopeptidase dimerisation domain"/>
    <property type="match status" value="1"/>
</dbReference>